<evidence type="ECO:0000256" key="3">
    <source>
        <dbReference type="ARBA" id="ARBA00023110"/>
    </source>
</evidence>
<proteinExistence type="inferred from homology"/>
<keyword evidence="4 5" id="KW-0413">Isomerase</keyword>
<protein>
    <recommendedName>
        <fullName evidence="6">Peptidyl-prolyl cis-trans isomerase</fullName>
        <ecNumber evidence="6">5.2.1.8</ecNumber>
    </recommendedName>
</protein>
<dbReference type="AlphaFoldDB" id="A0A7X3FXK8"/>
<keyword evidence="7" id="KW-0732">Signal</keyword>
<dbReference type="PROSITE" id="PS51257">
    <property type="entry name" value="PROKAR_LIPOPROTEIN"/>
    <property type="match status" value="1"/>
</dbReference>
<dbReference type="PANTHER" id="PTHR43811:SF19">
    <property type="entry name" value="39 KDA FK506-BINDING NUCLEAR PROTEIN"/>
    <property type="match status" value="1"/>
</dbReference>
<dbReference type="Gene3D" id="3.10.50.40">
    <property type="match status" value="1"/>
</dbReference>
<comment type="catalytic activity">
    <reaction evidence="1 5 6">
        <text>[protein]-peptidylproline (omega=180) = [protein]-peptidylproline (omega=0)</text>
        <dbReference type="Rhea" id="RHEA:16237"/>
        <dbReference type="Rhea" id="RHEA-COMP:10747"/>
        <dbReference type="Rhea" id="RHEA-COMP:10748"/>
        <dbReference type="ChEBI" id="CHEBI:83833"/>
        <dbReference type="ChEBI" id="CHEBI:83834"/>
        <dbReference type="EC" id="5.2.1.8"/>
    </reaction>
</comment>
<comment type="caution">
    <text evidence="9">The sequence shown here is derived from an EMBL/GenBank/DDBJ whole genome shotgun (WGS) entry which is preliminary data.</text>
</comment>
<evidence type="ECO:0000256" key="6">
    <source>
        <dbReference type="RuleBase" id="RU003915"/>
    </source>
</evidence>
<comment type="similarity">
    <text evidence="2 6">Belongs to the FKBP-type PPIase family.</text>
</comment>
<evidence type="ECO:0000259" key="8">
    <source>
        <dbReference type="PROSITE" id="PS50059"/>
    </source>
</evidence>
<sequence>MKLSFPLAAAFAAILSLSACGGGGDSGSTTPPVVNNPAALTKTDIAIGTGAEAVNGARVQVNYTGWLYSAAAADFKGTKFDASLPGKPFTFVIGAVNTNESVIPGFGQGVQGMKVGGKRTILIPSSLGYGVGGVPGAIPGNTGLVFEVELVKVCGSAAC</sequence>
<dbReference type="InterPro" id="IPR046357">
    <property type="entry name" value="PPIase_dom_sf"/>
</dbReference>
<evidence type="ECO:0000313" key="10">
    <source>
        <dbReference type="Proteomes" id="UP000443353"/>
    </source>
</evidence>
<evidence type="ECO:0000256" key="2">
    <source>
        <dbReference type="ARBA" id="ARBA00006577"/>
    </source>
</evidence>
<dbReference type="Pfam" id="PF00254">
    <property type="entry name" value="FKBP_C"/>
    <property type="match status" value="1"/>
</dbReference>
<feature type="signal peptide" evidence="7">
    <location>
        <begin position="1"/>
        <end position="21"/>
    </location>
</feature>
<dbReference type="Proteomes" id="UP000443353">
    <property type="component" value="Unassembled WGS sequence"/>
</dbReference>
<reference evidence="9 10" key="1">
    <citation type="submission" date="2019-12" db="EMBL/GenBank/DDBJ databases">
        <authorList>
            <person name="Li C."/>
            <person name="Zhao J."/>
        </authorList>
    </citation>
    <scope>NUCLEOTIDE SEQUENCE [LARGE SCALE GENOMIC DNA]</scope>
    <source>
        <strain evidence="9 10">NEAU-DD11</strain>
    </source>
</reference>
<feature type="domain" description="PPIase FKBP-type" evidence="8">
    <location>
        <begin position="56"/>
        <end position="154"/>
    </location>
</feature>
<evidence type="ECO:0000313" key="9">
    <source>
        <dbReference type="EMBL" id="MVW58947.1"/>
    </source>
</evidence>
<dbReference type="SUPFAM" id="SSF54534">
    <property type="entry name" value="FKBP-like"/>
    <property type="match status" value="1"/>
</dbReference>
<dbReference type="RefSeq" id="WP_056133960.1">
    <property type="nucleotide sequence ID" value="NZ_CP168562.1"/>
</dbReference>
<evidence type="ECO:0000256" key="1">
    <source>
        <dbReference type="ARBA" id="ARBA00000971"/>
    </source>
</evidence>
<keyword evidence="3 5" id="KW-0697">Rotamase</keyword>
<gene>
    <name evidence="9" type="ORF">GPY61_03290</name>
</gene>
<keyword evidence="10" id="KW-1185">Reference proteome</keyword>
<dbReference type="PANTHER" id="PTHR43811">
    <property type="entry name" value="FKBP-TYPE PEPTIDYL-PROLYL CIS-TRANS ISOMERASE FKPA"/>
    <property type="match status" value="1"/>
</dbReference>
<name>A0A7X3FXK8_9BURK</name>
<accession>A0A7X3FXK8</accession>
<evidence type="ECO:0000256" key="7">
    <source>
        <dbReference type="SAM" id="SignalP"/>
    </source>
</evidence>
<evidence type="ECO:0000256" key="5">
    <source>
        <dbReference type="PROSITE-ProRule" id="PRU00277"/>
    </source>
</evidence>
<organism evidence="9 10">
    <name type="scientific">Massilia cellulosiltytica</name>
    <dbReference type="NCBI Taxonomy" id="2683234"/>
    <lineage>
        <taxon>Bacteria</taxon>
        <taxon>Pseudomonadati</taxon>
        <taxon>Pseudomonadota</taxon>
        <taxon>Betaproteobacteria</taxon>
        <taxon>Burkholderiales</taxon>
        <taxon>Oxalobacteraceae</taxon>
        <taxon>Telluria group</taxon>
        <taxon>Massilia</taxon>
    </lineage>
</organism>
<dbReference type="GO" id="GO:0003755">
    <property type="term" value="F:peptidyl-prolyl cis-trans isomerase activity"/>
    <property type="evidence" value="ECO:0007669"/>
    <property type="project" value="UniProtKB-UniRule"/>
</dbReference>
<dbReference type="PROSITE" id="PS50059">
    <property type="entry name" value="FKBP_PPIASE"/>
    <property type="match status" value="1"/>
</dbReference>
<dbReference type="InterPro" id="IPR001179">
    <property type="entry name" value="PPIase_FKBP_dom"/>
</dbReference>
<dbReference type="EC" id="5.2.1.8" evidence="6"/>
<dbReference type="EMBL" id="WSES01000001">
    <property type="protein sequence ID" value="MVW58947.1"/>
    <property type="molecule type" value="Genomic_DNA"/>
</dbReference>
<evidence type="ECO:0000256" key="4">
    <source>
        <dbReference type="ARBA" id="ARBA00023235"/>
    </source>
</evidence>
<feature type="chain" id="PRO_5030601692" description="Peptidyl-prolyl cis-trans isomerase" evidence="7">
    <location>
        <begin position="22"/>
        <end position="159"/>
    </location>
</feature>